<dbReference type="Gene3D" id="3.20.20.150">
    <property type="entry name" value="Divalent-metal-dependent TIM barrel enzymes"/>
    <property type="match status" value="1"/>
</dbReference>
<gene>
    <name evidence="1" type="primary">eboE</name>
    <name evidence="1" type="ORF">IQ266_03470</name>
</gene>
<dbReference type="Proteomes" id="UP000625316">
    <property type="component" value="Unassembled WGS sequence"/>
</dbReference>
<protein>
    <submittedName>
        <fullName evidence="1">Metabolite traffic protein EboE</fullName>
    </submittedName>
</protein>
<keyword evidence="2" id="KW-1185">Reference proteome</keyword>
<reference evidence="1" key="1">
    <citation type="submission" date="2020-10" db="EMBL/GenBank/DDBJ databases">
        <authorList>
            <person name="Castelo-Branco R."/>
            <person name="Eusebio N."/>
            <person name="Adriana R."/>
            <person name="Vieira A."/>
            <person name="Brugerolle De Fraissinette N."/>
            <person name="Rezende De Castro R."/>
            <person name="Schneider M.P."/>
            <person name="Vasconcelos V."/>
            <person name="Leao P.N."/>
        </authorList>
    </citation>
    <scope>NUCLEOTIDE SEQUENCE</scope>
    <source>
        <strain evidence="1">LEGE 11480</strain>
    </source>
</reference>
<dbReference type="EMBL" id="JADEXQ010000007">
    <property type="protein sequence ID" value="MBE9028819.1"/>
    <property type="molecule type" value="Genomic_DNA"/>
</dbReference>
<dbReference type="InterPro" id="IPR036237">
    <property type="entry name" value="Xyl_isomerase-like_sf"/>
</dbReference>
<dbReference type="SUPFAM" id="SSF51658">
    <property type="entry name" value="Xylose isomerase-like"/>
    <property type="match status" value="1"/>
</dbReference>
<comment type="caution">
    <text evidence="1">The sequence shown here is derived from an EMBL/GenBank/DDBJ whole genome shotgun (WGS) entry which is preliminary data.</text>
</comment>
<evidence type="ECO:0000313" key="1">
    <source>
        <dbReference type="EMBL" id="MBE9028819.1"/>
    </source>
</evidence>
<name>A0A928Z1T4_9CYAN</name>
<accession>A0A928Z1T4</accession>
<dbReference type="NCBIfam" id="NF035939">
    <property type="entry name" value="TIM_EboE"/>
    <property type="match status" value="1"/>
</dbReference>
<proteinExistence type="predicted"/>
<organism evidence="1 2">
    <name type="scientific">Romeriopsis navalis LEGE 11480</name>
    <dbReference type="NCBI Taxonomy" id="2777977"/>
    <lineage>
        <taxon>Bacteria</taxon>
        <taxon>Bacillati</taxon>
        <taxon>Cyanobacteriota</taxon>
        <taxon>Cyanophyceae</taxon>
        <taxon>Leptolyngbyales</taxon>
        <taxon>Leptolyngbyaceae</taxon>
        <taxon>Romeriopsis</taxon>
        <taxon>Romeriopsis navalis</taxon>
    </lineage>
</organism>
<dbReference type="RefSeq" id="WP_264323642.1">
    <property type="nucleotide sequence ID" value="NZ_JADEXQ010000007.1"/>
</dbReference>
<dbReference type="AlphaFoldDB" id="A0A928Z1T4"/>
<evidence type="ECO:0000313" key="2">
    <source>
        <dbReference type="Proteomes" id="UP000625316"/>
    </source>
</evidence>
<sequence>MKVANSPFHLTYCTNIHPGETWAEVWHNLQTYLPQLKQRLSPNAPLGIGLRLADCASREILQGDNLGQLQQWLLAQDLYVFTLNGFPYGSFHHQVVKDQVYAPDWFTDDRLAYTQRLVRILAALLPDEIEGSISTLPISYKPWWSNPAELELNNMRAARQLATIADDLANLYASTGKKIHLGLEPEPDGLIENSQEVIAWFDRYLLPVGSQVLQRTQGLSYEATCQMLLRHIQVCYDTCHFAVEFEDPIVAIERLTNHGIGLSKIQLSAAVRFAIPAALDDRQQLVKQLQPFAESTYLHQVIARQPDGQLERFRDLEQALPYLLDTTADEWRTHFHVPLFIRDYPAMSSTQADIQTVLNYLKKNPVCQHLEIETYTWEVLPNAMKLDITTSIQREYEWVLGVLNGKPKPRSVPPLRQDLRLFSAPCATPQLLY</sequence>